<evidence type="ECO:0000313" key="5">
    <source>
        <dbReference type="Proteomes" id="UP000737018"/>
    </source>
</evidence>
<dbReference type="PANTHER" id="PTHR47938:SF35">
    <property type="entry name" value="PENTATRICOPEPTIDE REPEAT-CONTAINING PROTEIN 4, MITOCHONDRIAL-RELATED"/>
    <property type="match status" value="1"/>
</dbReference>
<dbReference type="PROSITE" id="PS51375">
    <property type="entry name" value="PPR"/>
    <property type="match status" value="12"/>
</dbReference>
<feature type="repeat" description="PPR" evidence="3">
    <location>
        <begin position="75"/>
        <end position="109"/>
    </location>
</feature>
<feature type="repeat" description="PPR" evidence="3">
    <location>
        <begin position="110"/>
        <end position="144"/>
    </location>
</feature>
<proteinExistence type="inferred from homology"/>
<evidence type="ECO:0000313" key="4">
    <source>
        <dbReference type="EMBL" id="KAF3969743.1"/>
    </source>
</evidence>
<dbReference type="NCBIfam" id="TIGR00756">
    <property type="entry name" value="PPR"/>
    <property type="match status" value="9"/>
</dbReference>
<sequence>MSPALLPKHVATVVKYQRDPIKALAMFNSVKNENGFKHTLLTYKCMIEKLGFHGEFEEMESLMSEIRMNIDNSLLEGVYIGAIRNYGRKGKVQEAVDVFERMDFYNCEPSVQSYNAVMNILVEYGYFNQAHKVYLRMRDKGVIPDVYTFTIRIKSFCRTRRPHVALRLLNNMPSQGCELNAVAYCTVIGGFYEENFQVEARQLFEGMLEQCICPDITTFNKLIHTLCKKGDVQESEKLLNKVLKRGILPNLFTFNIFIQGLCKKGALSEAVRSLDGVRSEGLTPDVVTYNTLICGLCKNFKAVEAERYLHKMVNDGLMPDAFTYNSIIDGYCKMGMIQNADQVLNDAIFKGFVPDEFTYCSLINGLCCDGDIDRAMAVFNDALGKGLKPTIVLYNILVKGLSQQGLILQALQLINEMLDHGCSPNIWTYNLVINGLCKMGWNIDSGYDFLIENIEKGFIPSLTTFGQVLNCLCVEHRVLEAVGIIHLMVRKDIVPEVVNTIFEADKKEVAAPKIVVEDLLKKSHITYYAYEVLYDGIRDRKLHKKKLPTRCSHDRGTSFKWQPVRQYAPVASEEKLLQHMCSAYLKSVLGYFFCFYSTGKIMEV</sequence>
<gene>
    <name evidence="4" type="ORF">CMV_006496</name>
</gene>
<dbReference type="Pfam" id="PF12854">
    <property type="entry name" value="PPR_1"/>
    <property type="match status" value="1"/>
</dbReference>
<feature type="repeat" description="PPR" evidence="3">
    <location>
        <begin position="461"/>
        <end position="495"/>
    </location>
</feature>
<evidence type="ECO:0000256" key="1">
    <source>
        <dbReference type="ARBA" id="ARBA00007626"/>
    </source>
</evidence>
<evidence type="ECO:0000256" key="3">
    <source>
        <dbReference type="PROSITE-ProRule" id="PRU00708"/>
    </source>
</evidence>
<comment type="similarity">
    <text evidence="1">Belongs to the PPR family. P subfamily.</text>
</comment>
<dbReference type="PANTHER" id="PTHR47938">
    <property type="entry name" value="RESPIRATORY COMPLEX I CHAPERONE (CIA84), PUTATIVE (AFU_ORTHOLOGUE AFUA_2G06020)-RELATED"/>
    <property type="match status" value="1"/>
</dbReference>
<keyword evidence="5" id="KW-1185">Reference proteome</keyword>
<keyword evidence="2" id="KW-0677">Repeat</keyword>
<feature type="repeat" description="PPR" evidence="3">
    <location>
        <begin position="180"/>
        <end position="214"/>
    </location>
</feature>
<reference evidence="4" key="1">
    <citation type="submission" date="2020-03" db="EMBL/GenBank/DDBJ databases">
        <title>Castanea mollissima Vanexum genome sequencing.</title>
        <authorList>
            <person name="Staton M."/>
        </authorList>
    </citation>
    <scope>NUCLEOTIDE SEQUENCE</scope>
    <source>
        <tissue evidence="4">Leaf</tissue>
    </source>
</reference>
<feature type="repeat" description="PPR" evidence="3">
    <location>
        <begin position="390"/>
        <end position="424"/>
    </location>
</feature>
<feature type="repeat" description="PPR" evidence="3">
    <location>
        <begin position="320"/>
        <end position="354"/>
    </location>
</feature>
<dbReference type="InterPro" id="IPR011990">
    <property type="entry name" value="TPR-like_helical_dom_sf"/>
</dbReference>
<organism evidence="4 5">
    <name type="scientific">Castanea mollissima</name>
    <name type="common">Chinese chestnut</name>
    <dbReference type="NCBI Taxonomy" id="60419"/>
    <lineage>
        <taxon>Eukaryota</taxon>
        <taxon>Viridiplantae</taxon>
        <taxon>Streptophyta</taxon>
        <taxon>Embryophyta</taxon>
        <taxon>Tracheophyta</taxon>
        <taxon>Spermatophyta</taxon>
        <taxon>Magnoliopsida</taxon>
        <taxon>eudicotyledons</taxon>
        <taxon>Gunneridae</taxon>
        <taxon>Pentapetalae</taxon>
        <taxon>rosids</taxon>
        <taxon>fabids</taxon>
        <taxon>Fagales</taxon>
        <taxon>Fagaceae</taxon>
        <taxon>Castanea</taxon>
    </lineage>
</organism>
<dbReference type="Gene3D" id="1.25.40.10">
    <property type="entry name" value="Tetratricopeptide repeat domain"/>
    <property type="match status" value="5"/>
</dbReference>
<dbReference type="Proteomes" id="UP000737018">
    <property type="component" value="Unassembled WGS sequence"/>
</dbReference>
<evidence type="ECO:0000256" key="2">
    <source>
        <dbReference type="ARBA" id="ARBA00022737"/>
    </source>
</evidence>
<dbReference type="Pfam" id="PF13041">
    <property type="entry name" value="PPR_2"/>
    <property type="match status" value="4"/>
</dbReference>
<name>A0A8J4RVH0_9ROSI</name>
<dbReference type="InterPro" id="IPR002885">
    <property type="entry name" value="PPR_rpt"/>
</dbReference>
<feature type="repeat" description="PPR" evidence="3">
    <location>
        <begin position="285"/>
        <end position="319"/>
    </location>
</feature>
<accession>A0A8J4RVH0</accession>
<comment type="caution">
    <text evidence="4">The sequence shown here is derived from an EMBL/GenBank/DDBJ whole genome shotgun (WGS) entry which is preliminary data.</text>
</comment>
<evidence type="ECO:0008006" key="6">
    <source>
        <dbReference type="Google" id="ProtNLM"/>
    </source>
</evidence>
<dbReference type="EMBL" id="JRKL02000614">
    <property type="protein sequence ID" value="KAF3969743.1"/>
    <property type="molecule type" value="Genomic_DNA"/>
</dbReference>
<protein>
    <recommendedName>
        <fullName evidence="6">Pentatricopeptide repeat-containing protein</fullName>
    </recommendedName>
</protein>
<feature type="repeat" description="PPR" evidence="3">
    <location>
        <begin position="355"/>
        <end position="389"/>
    </location>
</feature>
<feature type="repeat" description="PPR" evidence="3">
    <location>
        <begin position="250"/>
        <end position="284"/>
    </location>
</feature>
<feature type="repeat" description="PPR" evidence="3">
    <location>
        <begin position="145"/>
        <end position="179"/>
    </location>
</feature>
<feature type="repeat" description="PPR" evidence="3">
    <location>
        <begin position="215"/>
        <end position="249"/>
    </location>
</feature>
<dbReference type="AlphaFoldDB" id="A0A8J4RVH0"/>
<feature type="repeat" description="PPR" evidence="3">
    <location>
        <begin position="425"/>
        <end position="460"/>
    </location>
</feature>
<dbReference type="SUPFAM" id="SSF81901">
    <property type="entry name" value="HCP-like"/>
    <property type="match status" value="1"/>
</dbReference>
<dbReference type="OrthoDB" id="185373at2759"/>
<dbReference type="GO" id="GO:0003729">
    <property type="term" value="F:mRNA binding"/>
    <property type="evidence" value="ECO:0007669"/>
    <property type="project" value="TreeGrafter"/>
</dbReference>
<dbReference type="Pfam" id="PF01535">
    <property type="entry name" value="PPR"/>
    <property type="match status" value="3"/>
</dbReference>